<dbReference type="SUPFAM" id="SSF54637">
    <property type="entry name" value="Thioesterase/thiol ester dehydrase-isomerase"/>
    <property type="match status" value="1"/>
</dbReference>
<dbReference type="EMBL" id="BAAAQK010000009">
    <property type="protein sequence ID" value="GAA1853149.1"/>
    <property type="molecule type" value="Genomic_DNA"/>
</dbReference>
<organism evidence="1 2">
    <name type="scientific">Pseudonocardia ailaonensis</name>
    <dbReference type="NCBI Taxonomy" id="367279"/>
    <lineage>
        <taxon>Bacteria</taxon>
        <taxon>Bacillati</taxon>
        <taxon>Actinomycetota</taxon>
        <taxon>Actinomycetes</taxon>
        <taxon>Pseudonocardiales</taxon>
        <taxon>Pseudonocardiaceae</taxon>
        <taxon>Pseudonocardia</taxon>
    </lineage>
</organism>
<gene>
    <name evidence="1" type="ORF">GCM10009836_36540</name>
</gene>
<dbReference type="Gene3D" id="3.10.129.10">
    <property type="entry name" value="Hotdog Thioesterase"/>
    <property type="match status" value="1"/>
</dbReference>
<dbReference type="CDD" id="cd03451">
    <property type="entry name" value="FkbR2"/>
    <property type="match status" value="1"/>
</dbReference>
<evidence type="ECO:0000313" key="1">
    <source>
        <dbReference type="EMBL" id="GAA1853149.1"/>
    </source>
</evidence>
<dbReference type="RefSeq" id="WP_344418175.1">
    <property type="nucleotide sequence ID" value="NZ_BAAAQK010000009.1"/>
</dbReference>
<evidence type="ECO:0000313" key="2">
    <source>
        <dbReference type="Proteomes" id="UP001500449"/>
    </source>
</evidence>
<comment type="caution">
    <text evidence="1">The sequence shown here is derived from an EMBL/GenBank/DDBJ whole genome shotgun (WGS) entry which is preliminary data.</text>
</comment>
<name>A0ABN2N649_9PSEU</name>
<dbReference type="InterPro" id="IPR048274">
    <property type="entry name" value="MC_hydratase"/>
</dbReference>
<dbReference type="PANTHER" id="PTHR43664:SF1">
    <property type="entry name" value="BETA-METHYLMALYL-COA DEHYDRATASE"/>
    <property type="match status" value="1"/>
</dbReference>
<reference evidence="1 2" key="1">
    <citation type="journal article" date="2019" name="Int. J. Syst. Evol. Microbiol.">
        <title>The Global Catalogue of Microorganisms (GCM) 10K type strain sequencing project: providing services to taxonomists for standard genome sequencing and annotation.</title>
        <authorList>
            <consortium name="The Broad Institute Genomics Platform"/>
            <consortium name="The Broad Institute Genome Sequencing Center for Infectious Disease"/>
            <person name="Wu L."/>
            <person name="Ma J."/>
        </authorList>
    </citation>
    <scope>NUCLEOTIDE SEQUENCE [LARGE SCALE GENOMIC DNA]</scope>
    <source>
        <strain evidence="1 2">JCM 16009</strain>
    </source>
</reference>
<dbReference type="InterPro" id="IPR029069">
    <property type="entry name" value="HotDog_dom_sf"/>
</dbReference>
<accession>A0ABN2N649</accession>
<proteinExistence type="predicted"/>
<sequence>MTTSPISPTSAVPAAGRTAGPYHYEDFEPGRLFAHHWGRTLTEADAVLFATQTHQYQPALFNAAYAAHLGHRDRPVSELLTFSVVLGLSVADLTESGGPFLGADEMSFGVPVYVGDTLDATSVVVSRRESGSRPGWGVVRWRTVGTNQHGDMVVHYQRSSLVRRRPEETGADT</sequence>
<keyword evidence="2" id="KW-1185">Reference proteome</keyword>
<dbReference type="Pfam" id="PF19315">
    <property type="entry name" value="MC_hydratase"/>
    <property type="match status" value="1"/>
</dbReference>
<dbReference type="PANTHER" id="PTHR43664">
    <property type="entry name" value="MONOAMINE OXIDASE-RELATED"/>
    <property type="match status" value="1"/>
</dbReference>
<dbReference type="InterPro" id="IPR052342">
    <property type="entry name" value="MCH/BMMD"/>
</dbReference>
<dbReference type="Proteomes" id="UP001500449">
    <property type="component" value="Unassembled WGS sequence"/>
</dbReference>
<protein>
    <submittedName>
        <fullName evidence="1">MaoC family dehydratase</fullName>
    </submittedName>
</protein>